<protein>
    <submittedName>
        <fullName evidence="1">Uncharacterized protein</fullName>
    </submittedName>
</protein>
<sequence>MGSKLLVRDETTLGQSSHSLMLTFPTERITVQELIRSRIYQEVKDYNVKLSDHFHGLVKPTEAEQTLNGYKLRQPRKIDWEKQYDQAIEAFLGNGFIVLVDDQQVDSLEEQIEIRSNTSVSFLKLVPLVGG</sequence>
<dbReference type="RefSeq" id="WP_163669359.1">
    <property type="nucleotide sequence ID" value="NZ_QXHD01000004.1"/>
</dbReference>
<reference evidence="1 2" key="1">
    <citation type="journal article" date="2020" name="Microb. Ecol.">
        <title>Ecogenomics of the Marine Benthic Filamentous Cyanobacterium Adonisia.</title>
        <authorList>
            <person name="Walter J.M."/>
            <person name="Coutinho F.H."/>
            <person name="Leomil L."/>
            <person name="Hargreaves P.I."/>
            <person name="Campeao M.E."/>
            <person name="Vieira V.V."/>
            <person name="Silva B.S."/>
            <person name="Fistarol G.O."/>
            <person name="Salomon P.S."/>
            <person name="Sawabe T."/>
            <person name="Mino S."/>
            <person name="Hosokawa M."/>
            <person name="Miyashita H."/>
            <person name="Maruyama F."/>
            <person name="van Verk M.C."/>
            <person name="Dutilh B.E."/>
            <person name="Thompson C.C."/>
            <person name="Thompson F.L."/>
        </authorList>
    </citation>
    <scope>NUCLEOTIDE SEQUENCE [LARGE SCALE GENOMIC DNA]</scope>
    <source>
        <strain evidence="1 2">CCMR0081</strain>
    </source>
</reference>
<dbReference type="Proteomes" id="UP000481033">
    <property type="component" value="Unassembled WGS sequence"/>
</dbReference>
<evidence type="ECO:0000313" key="2">
    <source>
        <dbReference type="Proteomes" id="UP000481033"/>
    </source>
</evidence>
<organism evidence="1 2">
    <name type="scientific">Adonisia turfae CCMR0081</name>
    <dbReference type="NCBI Taxonomy" id="2292702"/>
    <lineage>
        <taxon>Bacteria</taxon>
        <taxon>Bacillati</taxon>
        <taxon>Cyanobacteriota</taxon>
        <taxon>Adonisia</taxon>
        <taxon>Adonisia turfae</taxon>
    </lineage>
</organism>
<name>A0A6M0RMI8_9CYAN</name>
<accession>A0A6M0RMI8</accession>
<comment type="caution">
    <text evidence="1">The sequence shown here is derived from an EMBL/GenBank/DDBJ whole genome shotgun (WGS) entry which is preliminary data.</text>
</comment>
<gene>
    <name evidence="1" type="ORF">DXZ20_17190</name>
</gene>
<keyword evidence="2" id="KW-1185">Reference proteome</keyword>
<dbReference type="AlphaFoldDB" id="A0A6M0RMI8"/>
<evidence type="ECO:0000313" key="1">
    <source>
        <dbReference type="EMBL" id="NEZ57376.1"/>
    </source>
</evidence>
<proteinExistence type="predicted"/>
<dbReference type="EMBL" id="QXHD01000004">
    <property type="protein sequence ID" value="NEZ57376.1"/>
    <property type="molecule type" value="Genomic_DNA"/>
</dbReference>